<name>Q2SCN9_HAHCH</name>
<evidence type="ECO:0000313" key="1">
    <source>
        <dbReference type="EMBL" id="ABC31585.1"/>
    </source>
</evidence>
<dbReference type="EMBL" id="CP000155">
    <property type="protein sequence ID" value="ABC31585.1"/>
    <property type="molecule type" value="Genomic_DNA"/>
</dbReference>
<sequence length="37" mass="3834">MVASFCNATQEVYLANQSYLAALSGIGGLTNNTAVLK</sequence>
<evidence type="ECO:0000313" key="2">
    <source>
        <dbReference type="Proteomes" id="UP000000238"/>
    </source>
</evidence>
<dbReference type="HOGENOM" id="CLU_3344314_0_0_6"/>
<protein>
    <submittedName>
        <fullName evidence="1">Uncharacterized protein</fullName>
    </submittedName>
</protein>
<dbReference type="KEGG" id="hch:HCH_04894"/>
<dbReference type="AlphaFoldDB" id="Q2SCN9"/>
<keyword evidence="2" id="KW-1185">Reference proteome</keyword>
<dbReference type="Proteomes" id="UP000000238">
    <property type="component" value="Chromosome"/>
</dbReference>
<dbReference type="STRING" id="349521.HCH_04894"/>
<organism evidence="1 2">
    <name type="scientific">Hahella chejuensis (strain KCTC 2396)</name>
    <dbReference type="NCBI Taxonomy" id="349521"/>
    <lineage>
        <taxon>Bacteria</taxon>
        <taxon>Pseudomonadati</taxon>
        <taxon>Pseudomonadota</taxon>
        <taxon>Gammaproteobacteria</taxon>
        <taxon>Oceanospirillales</taxon>
        <taxon>Hahellaceae</taxon>
        <taxon>Hahella</taxon>
    </lineage>
</organism>
<reference evidence="1 2" key="1">
    <citation type="journal article" date="2005" name="Nucleic Acids Res.">
        <title>Genomic blueprint of Hahella chejuensis, a marine microbe producing an algicidal agent.</title>
        <authorList>
            <person name="Jeong H."/>
            <person name="Yim J.H."/>
            <person name="Lee C."/>
            <person name="Choi S.-H."/>
            <person name="Park Y.K."/>
            <person name="Yoon S.H."/>
            <person name="Hur C.-G."/>
            <person name="Kang H.-Y."/>
            <person name="Kim D."/>
            <person name="Lee H.H."/>
            <person name="Park K.H."/>
            <person name="Park S.-H."/>
            <person name="Park H.-S."/>
            <person name="Lee H.K."/>
            <person name="Oh T.K."/>
            <person name="Kim J.F."/>
        </authorList>
    </citation>
    <scope>NUCLEOTIDE SEQUENCE [LARGE SCALE GENOMIC DNA]</scope>
    <source>
        <strain evidence="1 2">KCTC 2396</strain>
    </source>
</reference>
<gene>
    <name evidence="1" type="ordered locus">HCH_04894</name>
</gene>
<proteinExistence type="predicted"/>
<accession>Q2SCN9</accession>